<dbReference type="AlphaFoldDB" id="A0AB72V876"/>
<sequence>MKKFIAASTILALSLIGAPQAAAFSSGSSGSNIVQPLPEPKPTDLNEVLRIIASGYFTHYSNRGYTYDASAENIAQMYFEGTPSQKEYLRQELAAIGAEVIVETYPTSTYQDKYTQLVNTPRQPINGTLWGAYIGVNEYTITATLVVTH</sequence>
<feature type="chain" id="PRO_5044491128" evidence="1">
    <location>
        <begin position="24"/>
        <end position="149"/>
    </location>
</feature>
<dbReference type="EMBL" id="AP009044">
    <property type="protein sequence ID" value="BAF53363.1"/>
    <property type="molecule type" value="Genomic_DNA"/>
</dbReference>
<reference evidence="2" key="1">
    <citation type="journal article" date="2007" name="Microbiology">
        <title>Comparative analysis of the Corynebacterium glutamicum group and complete genome sequence of strain R.</title>
        <authorList>
            <person name="Yukawa H."/>
            <person name="Omumasaba C.A."/>
            <person name="Nonaka H."/>
            <person name="Kos P."/>
            <person name="Okai N."/>
            <person name="Suzuki N."/>
            <person name="Suda M."/>
            <person name="Tsuge Y."/>
            <person name="Watanabe J."/>
            <person name="Ikeda Y."/>
            <person name="Vertes A.A."/>
            <person name="Inui M."/>
        </authorList>
    </citation>
    <scope>NUCLEOTIDE SEQUENCE</scope>
    <source>
        <strain evidence="2">R</strain>
    </source>
</reference>
<feature type="signal peptide" evidence="1">
    <location>
        <begin position="1"/>
        <end position="23"/>
    </location>
</feature>
<proteinExistence type="predicted"/>
<gene>
    <name evidence="2" type="ordered locus">cgR_0399</name>
</gene>
<evidence type="ECO:0000313" key="2">
    <source>
        <dbReference type="EMBL" id="BAF53363.1"/>
    </source>
</evidence>
<name>A0AB72V876_CORGB</name>
<dbReference type="KEGG" id="cgt:cgR_0399"/>
<organism evidence="2">
    <name type="scientific">Corynebacterium glutamicum (strain R)</name>
    <dbReference type="NCBI Taxonomy" id="340322"/>
    <lineage>
        <taxon>Bacteria</taxon>
        <taxon>Bacillati</taxon>
        <taxon>Actinomycetota</taxon>
        <taxon>Actinomycetes</taxon>
        <taxon>Mycobacteriales</taxon>
        <taxon>Corynebacteriaceae</taxon>
        <taxon>Corynebacterium</taxon>
    </lineage>
</organism>
<dbReference type="Proteomes" id="UP000006698">
    <property type="component" value="Chromosome"/>
</dbReference>
<dbReference type="RefSeq" id="WP_011896616.1">
    <property type="nucleotide sequence ID" value="NC_009342.1"/>
</dbReference>
<accession>A0AB72V876</accession>
<keyword evidence="1" id="KW-0732">Signal</keyword>
<protein>
    <submittedName>
        <fullName evidence="2">Uncharacterized protein</fullName>
    </submittedName>
</protein>
<evidence type="ECO:0000256" key="1">
    <source>
        <dbReference type="SAM" id="SignalP"/>
    </source>
</evidence>